<reference evidence="1 2" key="1">
    <citation type="submission" date="2014-03" db="EMBL/GenBank/DDBJ databases">
        <title>The draft genome sequence of Thalassospira alkalitolerans JCM 18968.</title>
        <authorList>
            <person name="Lai Q."/>
            <person name="Shao Z."/>
        </authorList>
    </citation>
    <scope>NUCLEOTIDE SEQUENCE [LARGE SCALE GENOMIC DNA]</scope>
    <source>
        <strain evidence="1 2">JCM 18968</strain>
    </source>
</reference>
<dbReference type="InterPro" id="IPR025591">
    <property type="entry name" value="RloB"/>
</dbReference>
<evidence type="ECO:0008006" key="3">
    <source>
        <dbReference type="Google" id="ProtNLM"/>
    </source>
</evidence>
<proteinExistence type="predicted"/>
<dbReference type="OrthoDB" id="9796523at2"/>
<organism evidence="1 2">
    <name type="scientific">Thalassospira alkalitolerans</name>
    <dbReference type="NCBI Taxonomy" id="1293890"/>
    <lineage>
        <taxon>Bacteria</taxon>
        <taxon>Pseudomonadati</taxon>
        <taxon>Pseudomonadota</taxon>
        <taxon>Alphaproteobacteria</taxon>
        <taxon>Rhodospirillales</taxon>
        <taxon>Thalassospiraceae</taxon>
        <taxon>Thalassospira</taxon>
    </lineage>
</organism>
<sequence>MARSDKLFQKRKAVSKKGLERKKGSRKPNIRVLIVTEGERTEKDYFNRLISHLNLSGIDVDVCADCDSAPISVVNFAEQKVRSLSSDDKYDKVFCVFDRDTHETYHAAISKIISLNKNTRFHSSIYSVTSIPCFEFWFIIHFQYTRAPYCEANGNSVGDMVVDSLKKIAGFSGYDKKLTKQQLDLLISNVDVAIKNSQRISCDVEKTGEVNPSTRIHEMILVLKDEKEKFSKSSS</sequence>
<dbReference type="EMBL" id="JFKB01000012">
    <property type="protein sequence ID" value="OSQ46205.1"/>
    <property type="molecule type" value="Genomic_DNA"/>
</dbReference>
<name>A0A1Y2L925_9PROT</name>
<evidence type="ECO:0000313" key="2">
    <source>
        <dbReference type="Proteomes" id="UP000193396"/>
    </source>
</evidence>
<dbReference type="AlphaFoldDB" id="A0A1Y2L925"/>
<comment type="caution">
    <text evidence="1">The sequence shown here is derived from an EMBL/GenBank/DDBJ whole genome shotgun (WGS) entry which is preliminary data.</text>
</comment>
<gene>
    <name evidence="1" type="ORF">TALK_16460</name>
</gene>
<keyword evidence="2" id="KW-1185">Reference proteome</keyword>
<evidence type="ECO:0000313" key="1">
    <source>
        <dbReference type="EMBL" id="OSQ46205.1"/>
    </source>
</evidence>
<dbReference type="RefSeq" id="WP_085620238.1">
    <property type="nucleotide sequence ID" value="NZ_JFKB01000012.1"/>
</dbReference>
<dbReference type="Proteomes" id="UP000193396">
    <property type="component" value="Unassembled WGS sequence"/>
</dbReference>
<accession>A0A1Y2L925</accession>
<protein>
    <recommendedName>
        <fullName evidence="3">CRISPR-associated protein</fullName>
    </recommendedName>
</protein>
<dbReference type="STRING" id="1293890.TALK_16460"/>
<dbReference type="Pfam" id="PF13707">
    <property type="entry name" value="RloB"/>
    <property type="match status" value="1"/>
</dbReference>